<accession>A0A0A9BD93</accession>
<evidence type="ECO:0000313" key="2">
    <source>
        <dbReference type="EMBL" id="JAD60088.1"/>
    </source>
</evidence>
<reference evidence="2" key="1">
    <citation type="submission" date="2014-09" db="EMBL/GenBank/DDBJ databases">
        <authorList>
            <person name="Magalhaes I.L.F."/>
            <person name="Oliveira U."/>
            <person name="Santos F.R."/>
            <person name="Vidigal T.H.D.A."/>
            <person name="Brescovit A.D."/>
            <person name="Santos A.J."/>
        </authorList>
    </citation>
    <scope>NUCLEOTIDE SEQUENCE</scope>
    <source>
        <tissue evidence="2">Shoot tissue taken approximately 20 cm above the soil surface</tissue>
    </source>
</reference>
<protein>
    <submittedName>
        <fullName evidence="2">Uncharacterized protein</fullName>
    </submittedName>
</protein>
<reference evidence="2" key="2">
    <citation type="journal article" date="2015" name="Data Brief">
        <title>Shoot transcriptome of the giant reed, Arundo donax.</title>
        <authorList>
            <person name="Barrero R.A."/>
            <person name="Guerrero F.D."/>
            <person name="Moolhuijzen P."/>
            <person name="Goolsby J.A."/>
            <person name="Tidwell J."/>
            <person name="Bellgard S.E."/>
            <person name="Bellgard M.I."/>
        </authorList>
    </citation>
    <scope>NUCLEOTIDE SEQUENCE</scope>
    <source>
        <tissue evidence="2">Shoot tissue taken approximately 20 cm above the soil surface</tissue>
    </source>
</reference>
<organism evidence="2">
    <name type="scientific">Arundo donax</name>
    <name type="common">Giant reed</name>
    <name type="synonym">Donax arundinaceus</name>
    <dbReference type="NCBI Taxonomy" id="35708"/>
    <lineage>
        <taxon>Eukaryota</taxon>
        <taxon>Viridiplantae</taxon>
        <taxon>Streptophyta</taxon>
        <taxon>Embryophyta</taxon>
        <taxon>Tracheophyta</taxon>
        <taxon>Spermatophyta</taxon>
        <taxon>Magnoliopsida</taxon>
        <taxon>Liliopsida</taxon>
        <taxon>Poales</taxon>
        <taxon>Poaceae</taxon>
        <taxon>PACMAD clade</taxon>
        <taxon>Arundinoideae</taxon>
        <taxon>Arundineae</taxon>
        <taxon>Arundo</taxon>
    </lineage>
</organism>
<feature type="region of interest" description="Disordered" evidence="1">
    <location>
        <begin position="1"/>
        <end position="23"/>
    </location>
</feature>
<sequence length="66" mass="7766">MKPIAIHRRSTNQYGTHQLSRTRAGHHHLARRSWLSLLSNLCHHKHLSVHQALRAMNAREHIHAHF</sequence>
<proteinExistence type="predicted"/>
<dbReference type="EMBL" id="GBRH01237807">
    <property type="protein sequence ID" value="JAD60088.1"/>
    <property type="molecule type" value="Transcribed_RNA"/>
</dbReference>
<evidence type="ECO:0000256" key="1">
    <source>
        <dbReference type="SAM" id="MobiDB-lite"/>
    </source>
</evidence>
<name>A0A0A9BD93_ARUDO</name>
<dbReference type="AlphaFoldDB" id="A0A0A9BD93"/>
<feature type="compositionally biased region" description="Polar residues" evidence="1">
    <location>
        <begin position="11"/>
        <end position="21"/>
    </location>
</feature>
<feature type="compositionally biased region" description="Basic residues" evidence="1">
    <location>
        <begin position="1"/>
        <end position="10"/>
    </location>
</feature>